<dbReference type="GO" id="GO:0003676">
    <property type="term" value="F:nucleic acid binding"/>
    <property type="evidence" value="ECO:0007669"/>
    <property type="project" value="InterPro"/>
</dbReference>
<feature type="compositionally biased region" description="Basic and acidic residues" evidence="5">
    <location>
        <begin position="501"/>
        <end position="517"/>
    </location>
</feature>
<reference evidence="7" key="1">
    <citation type="submission" date="2023-03" db="EMBL/GenBank/DDBJ databases">
        <title>Mating type loci evolution in Malassezia.</title>
        <authorList>
            <person name="Coelho M.A."/>
        </authorList>
    </citation>
    <scope>NUCLEOTIDE SEQUENCE</scope>
    <source>
        <strain evidence="7">CBS 7876</strain>
    </source>
</reference>
<name>A0AAF0E0Q8_9BASI</name>
<evidence type="ECO:0000259" key="6">
    <source>
        <dbReference type="PROSITE" id="PS50157"/>
    </source>
</evidence>
<dbReference type="PANTHER" id="PTHR13165">
    <property type="entry name" value="ARSENITE-RESISTANCE PROTEIN 2"/>
    <property type="match status" value="1"/>
</dbReference>
<keyword evidence="4" id="KW-0479">Metal-binding</keyword>
<feature type="region of interest" description="Disordered" evidence="5">
    <location>
        <begin position="1"/>
        <end position="39"/>
    </location>
</feature>
<dbReference type="PANTHER" id="PTHR13165:SF0">
    <property type="entry name" value="SERRATE RNA EFFECTOR MOLECULE HOMOLOG"/>
    <property type="match status" value="1"/>
</dbReference>
<evidence type="ECO:0000256" key="3">
    <source>
        <dbReference type="ARBA" id="ARBA00023242"/>
    </source>
</evidence>
<keyword evidence="8" id="KW-1185">Reference proteome</keyword>
<proteinExistence type="inferred from homology"/>
<dbReference type="PROSITE" id="PS50157">
    <property type="entry name" value="ZINC_FINGER_C2H2_2"/>
    <property type="match status" value="1"/>
</dbReference>
<comment type="subcellular location">
    <subcellularLocation>
        <location evidence="1">Nucleus</location>
    </subcellularLocation>
</comment>
<dbReference type="InterPro" id="IPR039727">
    <property type="entry name" value="SE/Ars2"/>
</dbReference>
<evidence type="ECO:0000256" key="4">
    <source>
        <dbReference type="PROSITE-ProRule" id="PRU00042"/>
    </source>
</evidence>
<accession>A0AAF0E0Q8</accession>
<dbReference type="InterPro" id="IPR021933">
    <property type="entry name" value="SERRATE/Ars2_N"/>
</dbReference>
<evidence type="ECO:0000256" key="1">
    <source>
        <dbReference type="ARBA" id="ARBA00004123"/>
    </source>
</evidence>
<evidence type="ECO:0000313" key="7">
    <source>
        <dbReference type="EMBL" id="WFD03191.1"/>
    </source>
</evidence>
<dbReference type="GO" id="GO:0016604">
    <property type="term" value="C:nuclear body"/>
    <property type="evidence" value="ECO:0007669"/>
    <property type="project" value="TreeGrafter"/>
</dbReference>
<feature type="domain" description="C2H2-type" evidence="6">
    <location>
        <begin position="437"/>
        <end position="471"/>
    </location>
</feature>
<keyword evidence="4" id="KW-0863">Zinc-finger</keyword>
<dbReference type="SUPFAM" id="SSF54928">
    <property type="entry name" value="RNA-binding domain, RBD"/>
    <property type="match status" value="1"/>
</dbReference>
<evidence type="ECO:0000256" key="5">
    <source>
        <dbReference type="SAM" id="MobiDB-lite"/>
    </source>
</evidence>
<dbReference type="InterPro" id="IPR035979">
    <property type="entry name" value="RBD_domain_sf"/>
</dbReference>
<feature type="region of interest" description="Disordered" evidence="5">
    <location>
        <begin position="495"/>
        <end position="542"/>
    </location>
</feature>
<dbReference type="GO" id="GO:0008270">
    <property type="term" value="F:zinc ion binding"/>
    <property type="evidence" value="ECO:0007669"/>
    <property type="project" value="UniProtKB-KW"/>
</dbReference>
<comment type="similarity">
    <text evidence="2">Belongs to the ARS2 family.</text>
</comment>
<dbReference type="GO" id="GO:0016070">
    <property type="term" value="P:RNA metabolic process"/>
    <property type="evidence" value="ECO:0007669"/>
    <property type="project" value="UniProtKB-ARBA"/>
</dbReference>
<dbReference type="EMBL" id="CP119936">
    <property type="protein sequence ID" value="WFD03191.1"/>
    <property type="molecule type" value="Genomic_DNA"/>
</dbReference>
<organism evidence="7 8">
    <name type="scientific">Malassezia obtusa</name>
    <dbReference type="NCBI Taxonomy" id="76774"/>
    <lineage>
        <taxon>Eukaryota</taxon>
        <taxon>Fungi</taxon>
        <taxon>Dikarya</taxon>
        <taxon>Basidiomycota</taxon>
        <taxon>Ustilaginomycotina</taxon>
        <taxon>Malasseziomycetes</taxon>
        <taxon>Malasseziales</taxon>
        <taxon>Malasseziaceae</taxon>
        <taxon>Malassezia</taxon>
    </lineage>
</organism>
<dbReference type="Pfam" id="PF04959">
    <property type="entry name" value="ARS2"/>
    <property type="match status" value="1"/>
</dbReference>
<keyword evidence="3" id="KW-0539">Nucleus</keyword>
<dbReference type="GO" id="GO:0031047">
    <property type="term" value="P:regulatory ncRNA-mediated gene silencing"/>
    <property type="evidence" value="ECO:0007669"/>
    <property type="project" value="UniProtKB-ARBA"/>
</dbReference>
<gene>
    <name evidence="7" type="ORF">MOBT1_001880</name>
</gene>
<dbReference type="Proteomes" id="UP001214603">
    <property type="component" value="Chromosome 3"/>
</dbReference>
<dbReference type="InterPro" id="IPR007042">
    <property type="entry name" value="SERRATE/Ars2_C"/>
</dbReference>
<dbReference type="AlphaFoldDB" id="A0AAF0E0Q8"/>
<dbReference type="Pfam" id="PF12066">
    <property type="entry name" value="SERRATE_Ars2_N"/>
    <property type="match status" value="1"/>
</dbReference>
<evidence type="ECO:0000256" key="2">
    <source>
        <dbReference type="ARBA" id="ARBA00005407"/>
    </source>
</evidence>
<evidence type="ECO:0000313" key="8">
    <source>
        <dbReference type="Proteomes" id="UP001214603"/>
    </source>
</evidence>
<sequence>MARTPNPMNDEPPKKRARGNDERSPPPAAREKEPWNGAGAVVKARDPLELHTRLSFRKYVQYMQEHALASFDTDEAWSDAYQAYRREHKLRQLWSFFLAHVDEAWFREKYDPDAELHEQRAERRRAGLGDVSDWIRELEQGQLDAACMDLIEEHAQDRPLYTVTSRSGVREHFDAEALPIPPDTEHTLLVRAWPSDLPRSALEAHLRTFPGFRYVAMLEPMAQRHWQRTGIAVFEPDVDVRAALSALDGRRFGTFQLHLAMVDRPSNGRVRFAPAVTQTAERLTHDAEQARRLVRHWAGDDAALCAIDARLAHLGLDVHHAEEDVRRDSVRRRLMQRKKQLDWTLDLLRTVYHCDYYLGLQCDFAEELERRSFFHVRRPWPASDDQQDAAWCGHLDAKIALLLDPATASVPLGRIDKDREAEHALDELAIQLEPEKFQCRVLSPSGTCGKLFKSRAHTVKHLLNKHAKELAAGDARRLLYADYFNQYLADPMRVAPSGAEPAERPPRAPRETPRRVAEPVAPPAHYRDLDAGATQEPLELSY</sequence>
<feature type="compositionally biased region" description="Basic and acidic residues" evidence="5">
    <location>
        <begin position="11"/>
        <end position="34"/>
    </location>
</feature>
<protein>
    <recommendedName>
        <fullName evidence="6">C2H2-type domain-containing protein</fullName>
    </recommendedName>
</protein>
<keyword evidence="4" id="KW-0862">Zinc</keyword>
<dbReference type="InterPro" id="IPR013087">
    <property type="entry name" value="Znf_C2H2_type"/>
</dbReference>